<feature type="domain" description="RDR1/2-like PH-like" evidence="1">
    <location>
        <begin position="129"/>
        <end position="197"/>
    </location>
</feature>
<dbReference type="EMBL" id="JAVXUP010000739">
    <property type="protein sequence ID" value="KAK3021862.1"/>
    <property type="molecule type" value="Genomic_DNA"/>
</dbReference>
<dbReference type="InterPro" id="IPR057590">
    <property type="entry name" value="PH_RDR1/2-like"/>
</dbReference>
<evidence type="ECO:0000259" key="2">
    <source>
        <dbReference type="Pfam" id="PF26250"/>
    </source>
</evidence>
<evidence type="ECO:0000259" key="1">
    <source>
        <dbReference type="Pfam" id="PF24823"/>
    </source>
</evidence>
<protein>
    <submittedName>
        <fullName evidence="3">Uncharacterized protein</fullName>
    </submittedName>
</protein>
<evidence type="ECO:0000313" key="3">
    <source>
        <dbReference type="EMBL" id="KAK3021862.1"/>
    </source>
</evidence>
<proteinExistence type="predicted"/>
<name>A0AA88W865_9ASTE</name>
<dbReference type="InterPro" id="IPR058763">
    <property type="entry name" value="RRM_RDR1/2-like"/>
</dbReference>
<feature type="domain" description="RDR1/2-like RRM" evidence="2">
    <location>
        <begin position="4"/>
        <end position="76"/>
    </location>
</feature>
<dbReference type="AlphaFoldDB" id="A0AA88W865"/>
<organism evidence="3 4">
    <name type="scientific">Escallonia herrerae</name>
    <dbReference type="NCBI Taxonomy" id="1293975"/>
    <lineage>
        <taxon>Eukaryota</taxon>
        <taxon>Viridiplantae</taxon>
        <taxon>Streptophyta</taxon>
        <taxon>Embryophyta</taxon>
        <taxon>Tracheophyta</taxon>
        <taxon>Spermatophyta</taxon>
        <taxon>Magnoliopsida</taxon>
        <taxon>eudicotyledons</taxon>
        <taxon>Gunneridae</taxon>
        <taxon>Pentapetalae</taxon>
        <taxon>asterids</taxon>
        <taxon>campanulids</taxon>
        <taxon>Escalloniales</taxon>
        <taxon>Escalloniaceae</taxon>
        <taxon>Escallonia</taxon>
    </lineage>
</organism>
<gene>
    <name evidence="3" type="ORF">RJ639_047784</name>
</gene>
<dbReference type="Pfam" id="PF26250">
    <property type="entry name" value="RRM_RdRP1_2"/>
    <property type="match status" value="1"/>
</dbReference>
<reference evidence="3" key="1">
    <citation type="submission" date="2022-12" db="EMBL/GenBank/DDBJ databases">
        <title>Draft genome assemblies for two species of Escallonia (Escalloniales).</title>
        <authorList>
            <person name="Chanderbali A."/>
            <person name="Dervinis C."/>
            <person name="Anghel I."/>
            <person name="Soltis D."/>
            <person name="Soltis P."/>
            <person name="Zapata F."/>
        </authorList>
    </citation>
    <scope>NUCLEOTIDE SEQUENCE</scope>
    <source>
        <strain evidence="3">UCBG64.0493</strain>
        <tissue evidence="3">Leaf</tissue>
    </source>
</reference>
<sequence>MGKTLHLSSFPSHKSAVTVKTFLENYTGKGTIYALEVLKCKNGKGAYAKFQFTRNEKTKHIISMAKQKCLNYGPHRKPLQAYANDMDIVKQTDIVRLTFDHCMEQKLHLTHEGNGVMALSESQKEKGEGRQMEMIEMELPLFMTGAPRIYECHINSQSYFKEIPDDQWVRATDLSPSHSIGNLLHHIWKFRTFLEISAESKESVSKFNLEAGFTNTRNLDLVSIVGSPKGIELRTKHYSRFVPWFSMDVFPELDEEFFKLVEPEGTDVVLVEHALERLFHSTDYCHENRQGGSVSNTKRTPHLSNYPRDLLLPWMLDVYMFAGS</sequence>
<comment type="caution">
    <text evidence="3">The sequence shown here is derived from an EMBL/GenBank/DDBJ whole genome shotgun (WGS) entry which is preliminary data.</text>
</comment>
<dbReference type="Pfam" id="PF24823">
    <property type="entry name" value="PH_RDR2"/>
    <property type="match status" value="1"/>
</dbReference>
<dbReference type="Proteomes" id="UP001188597">
    <property type="component" value="Unassembled WGS sequence"/>
</dbReference>
<keyword evidence="4" id="KW-1185">Reference proteome</keyword>
<accession>A0AA88W865</accession>
<evidence type="ECO:0000313" key="4">
    <source>
        <dbReference type="Proteomes" id="UP001188597"/>
    </source>
</evidence>